<accession>A0A4U6XIJ5</accession>
<sequence length="362" mass="40818">MSQAGLLPSDYSDHGAPKRLFISFLKSQQVRFFGLFAMFLVAIRIFVLDAPTSGAPGDYAATNPWRDLPPDPAVHQTIREVLLIGDTLRDGMLPTSLPDDDYDSYSAMLRSLETRTDLTWLVIQETRVDQTVMAIANRGGYLSPIPEEPYDLHGRAKRLHGHWFALASRKDRPDRWDARFDTTHLPPLLAKHASGSGRDGDSSDFHLTTEQKAAADAKYAAYRKRRDRAVSYLKDHPPKPMAWSPVETDSPAEGTAPGGGGAWKTLFQDGIVRAGRRVMGGRLAGNPAFKPIYRDLITERVPYDWVNPDEPVREYAESDHLKEMEAFREESKARQERADKQAKFQEALRAEERLERGDKQEL</sequence>
<dbReference type="OrthoDB" id="5211520at2759"/>
<dbReference type="Proteomes" id="UP000310108">
    <property type="component" value="Unassembled WGS sequence"/>
</dbReference>
<dbReference type="AlphaFoldDB" id="A0A4U6XIJ5"/>
<evidence type="ECO:0000256" key="1">
    <source>
        <dbReference type="SAM" id="MobiDB-lite"/>
    </source>
</evidence>
<gene>
    <name evidence="2" type="ORF">CTA1_1245</name>
</gene>
<proteinExistence type="predicted"/>
<evidence type="ECO:0000313" key="2">
    <source>
        <dbReference type="EMBL" id="TKW55182.1"/>
    </source>
</evidence>
<organism evidence="2 3">
    <name type="scientific">Colletotrichum tanaceti</name>
    <dbReference type="NCBI Taxonomy" id="1306861"/>
    <lineage>
        <taxon>Eukaryota</taxon>
        <taxon>Fungi</taxon>
        <taxon>Dikarya</taxon>
        <taxon>Ascomycota</taxon>
        <taxon>Pezizomycotina</taxon>
        <taxon>Sordariomycetes</taxon>
        <taxon>Hypocreomycetidae</taxon>
        <taxon>Glomerellales</taxon>
        <taxon>Glomerellaceae</taxon>
        <taxon>Colletotrichum</taxon>
        <taxon>Colletotrichum destructivum species complex</taxon>
    </lineage>
</organism>
<feature type="region of interest" description="Disordered" evidence="1">
    <location>
        <begin position="234"/>
        <end position="261"/>
    </location>
</feature>
<evidence type="ECO:0000313" key="3">
    <source>
        <dbReference type="Proteomes" id="UP000310108"/>
    </source>
</evidence>
<name>A0A4U6XIJ5_9PEZI</name>
<protein>
    <submittedName>
        <fullName evidence="2">Uncharacterized protein</fullName>
    </submittedName>
</protein>
<dbReference type="EMBL" id="PJEX01000108">
    <property type="protein sequence ID" value="TKW55182.1"/>
    <property type="molecule type" value="Genomic_DNA"/>
</dbReference>
<reference evidence="2 3" key="1">
    <citation type="journal article" date="2019" name="PLoS ONE">
        <title>Comparative genome analysis indicates high evolutionary potential of pathogenicity genes in Colletotrichum tanaceti.</title>
        <authorList>
            <person name="Lelwala R.V."/>
            <person name="Korhonen P.K."/>
            <person name="Young N.D."/>
            <person name="Scott J.B."/>
            <person name="Ades P.A."/>
            <person name="Gasser R.B."/>
            <person name="Taylor P.W.J."/>
        </authorList>
    </citation>
    <scope>NUCLEOTIDE SEQUENCE [LARGE SCALE GENOMIC DNA]</scope>
    <source>
        <strain evidence="2">BRIP57314</strain>
    </source>
</reference>
<comment type="caution">
    <text evidence="2">The sequence shown here is derived from an EMBL/GenBank/DDBJ whole genome shotgun (WGS) entry which is preliminary data.</text>
</comment>
<keyword evidence="3" id="KW-1185">Reference proteome</keyword>